<dbReference type="Gene3D" id="1.25.40.20">
    <property type="entry name" value="Ankyrin repeat-containing domain"/>
    <property type="match status" value="1"/>
</dbReference>
<sequence length="120" mass="13612">MLYDKLTKAIKEKNTIEAKKLIEKIKNTELFNKTNASHNTLLHSAIEQGLEEVSEILISKISNDAINIIEKYILSGEQKGKTYLTLLPSNSKDFGKACEMLIPRFMLLIGIPKIHFNYSS</sequence>
<dbReference type="EMBL" id="BAABMM010000001">
    <property type="protein sequence ID" value="GAA5251714.1"/>
    <property type="molecule type" value="Genomic_DNA"/>
</dbReference>
<comment type="caution">
    <text evidence="1">The sequence shown here is derived from an EMBL/GenBank/DDBJ whole genome shotgun (WGS) entry which is preliminary data.</text>
</comment>
<accession>A0ABP9TR14</accession>
<evidence type="ECO:0008006" key="3">
    <source>
        <dbReference type="Google" id="ProtNLM"/>
    </source>
</evidence>
<dbReference type="InterPro" id="IPR036770">
    <property type="entry name" value="Ankyrin_rpt-contain_sf"/>
</dbReference>
<proteinExistence type="predicted"/>
<protein>
    <recommendedName>
        <fullName evidence="3">Ankyrin repeat protein</fullName>
    </recommendedName>
</protein>
<reference evidence="1 2" key="1">
    <citation type="journal article" date="2024" name="Microbiol. Immunol.">
        <title>Discovery of a novel spotted fever group Rickettsia, 'Candidatus Rickettsia kedanie,' in unfed larval chigger mites, Leptotrombidium scutellare.</title>
        <authorList>
            <person name="Ogawa M."/>
            <person name="Matsutani M."/>
            <person name="Katayama T."/>
            <person name="Takada N."/>
            <person name="Noda S."/>
            <person name="Takahashi M."/>
            <person name="Kageyama D."/>
            <person name="Hanaoka N."/>
            <person name="Ebihara H."/>
        </authorList>
    </citation>
    <scope>NUCLEOTIDE SEQUENCE [LARGE SCALE GENOMIC DNA]</scope>
    <source>
        <strain evidence="1 2">KNCP2-13</strain>
    </source>
</reference>
<dbReference type="Proteomes" id="UP001628124">
    <property type="component" value="Unassembled WGS sequence"/>
</dbReference>
<keyword evidence="2" id="KW-1185">Reference proteome</keyword>
<organism evidence="1 2">
    <name type="scientific">Candidatus Rickettsia kedanie</name>
    <dbReference type="NCBI Taxonomy" id="3115352"/>
    <lineage>
        <taxon>Bacteria</taxon>
        <taxon>Pseudomonadati</taxon>
        <taxon>Pseudomonadota</taxon>
        <taxon>Alphaproteobacteria</taxon>
        <taxon>Rickettsiales</taxon>
        <taxon>Rickettsiaceae</taxon>
        <taxon>Rickettsieae</taxon>
        <taxon>Rickettsia</taxon>
        <taxon>spotted fever group</taxon>
    </lineage>
</organism>
<gene>
    <name evidence="1" type="ORF">KNCP2_00020</name>
</gene>
<evidence type="ECO:0000313" key="2">
    <source>
        <dbReference type="Proteomes" id="UP001628124"/>
    </source>
</evidence>
<evidence type="ECO:0000313" key="1">
    <source>
        <dbReference type="EMBL" id="GAA5251714.1"/>
    </source>
</evidence>
<name>A0ABP9TR14_9RICK</name>
<dbReference type="RefSeq" id="WP_412707426.1">
    <property type="nucleotide sequence ID" value="NZ_BAABMM010000001.1"/>
</dbReference>